<dbReference type="HAMAP" id="MF_01970">
    <property type="entry name" value="Kynureninase"/>
    <property type="match status" value="1"/>
</dbReference>
<dbReference type="PIRSF" id="PIRSF038800">
    <property type="entry name" value="KYNU"/>
    <property type="match status" value="1"/>
</dbReference>
<dbReference type="FunFam" id="3.40.640.10:FF:000031">
    <property type="entry name" value="Kynureninase"/>
    <property type="match status" value="1"/>
</dbReference>
<dbReference type="GO" id="GO:0030429">
    <property type="term" value="F:kynureninase activity"/>
    <property type="evidence" value="ECO:0007669"/>
    <property type="project" value="InterPro"/>
</dbReference>
<evidence type="ECO:0000256" key="2">
    <source>
        <dbReference type="ARBA" id="ARBA00022801"/>
    </source>
</evidence>
<name>A0A382H945_9ZZZZ</name>
<accession>A0A382H945</accession>
<dbReference type="PANTHER" id="PTHR14084:SF0">
    <property type="entry name" value="KYNURENINASE"/>
    <property type="match status" value="1"/>
</dbReference>
<reference evidence="4" key="1">
    <citation type="submission" date="2018-05" db="EMBL/GenBank/DDBJ databases">
        <authorList>
            <person name="Lanie J.A."/>
            <person name="Ng W.-L."/>
            <person name="Kazmierczak K.M."/>
            <person name="Andrzejewski T.M."/>
            <person name="Davidsen T.M."/>
            <person name="Wayne K.J."/>
            <person name="Tettelin H."/>
            <person name="Glass J.I."/>
            <person name="Rusch D."/>
            <person name="Podicherti R."/>
            <person name="Tsui H.-C.T."/>
            <person name="Winkler M.E."/>
        </authorList>
    </citation>
    <scope>NUCLEOTIDE SEQUENCE</scope>
</reference>
<dbReference type="Pfam" id="PF22580">
    <property type="entry name" value="KYNU_C"/>
    <property type="match status" value="1"/>
</dbReference>
<dbReference type="InterPro" id="IPR015421">
    <property type="entry name" value="PyrdxlP-dep_Trfase_major"/>
</dbReference>
<proteinExistence type="inferred from homology"/>
<organism evidence="4">
    <name type="scientific">marine metagenome</name>
    <dbReference type="NCBI Taxonomy" id="408172"/>
    <lineage>
        <taxon>unclassified sequences</taxon>
        <taxon>metagenomes</taxon>
        <taxon>ecological metagenomes</taxon>
    </lineage>
</organism>
<dbReference type="GO" id="GO:0030170">
    <property type="term" value="F:pyridoxal phosphate binding"/>
    <property type="evidence" value="ECO:0007669"/>
    <property type="project" value="InterPro"/>
</dbReference>
<gene>
    <name evidence="4" type="ORF">METZ01_LOCUS235815</name>
</gene>
<keyword evidence="1" id="KW-0662">Pyridine nucleotide biosynthesis</keyword>
<dbReference type="GO" id="GO:0043420">
    <property type="term" value="P:anthranilate metabolic process"/>
    <property type="evidence" value="ECO:0007669"/>
    <property type="project" value="TreeGrafter"/>
</dbReference>
<feature type="non-terminal residue" evidence="4">
    <location>
        <position position="1"/>
    </location>
</feature>
<evidence type="ECO:0000313" key="4">
    <source>
        <dbReference type="EMBL" id="SVB82961.1"/>
    </source>
</evidence>
<dbReference type="AlphaFoldDB" id="A0A382H945"/>
<dbReference type="InterPro" id="IPR010111">
    <property type="entry name" value="Kynureninase"/>
</dbReference>
<keyword evidence="2" id="KW-0378">Hydrolase</keyword>
<dbReference type="GO" id="GO:0009435">
    <property type="term" value="P:NAD+ biosynthetic process"/>
    <property type="evidence" value="ECO:0007669"/>
    <property type="project" value="InterPro"/>
</dbReference>
<dbReference type="GO" id="GO:0005737">
    <property type="term" value="C:cytoplasm"/>
    <property type="evidence" value="ECO:0007669"/>
    <property type="project" value="InterPro"/>
</dbReference>
<dbReference type="SUPFAM" id="SSF53383">
    <property type="entry name" value="PLP-dependent transferases"/>
    <property type="match status" value="1"/>
</dbReference>
<dbReference type="InterPro" id="IPR015422">
    <property type="entry name" value="PyrdxlP-dep_Trfase_small"/>
</dbReference>
<dbReference type="GO" id="GO:0019441">
    <property type="term" value="P:L-tryptophan catabolic process to kynurenine"/>
    <property type="evidence" value="ECO:0007669"/>
    <property type="project" value="TreeGrafter"/>
</dbReference>
<dbReference type="InterPro" id="IPR015424">
    <property type="entry name" value="PyrdxlP-dep_Trfase"/>
</dbReference>
<dbReference type="EMBL" id="UINC01059491">
    <property type="protein sequence ID" value="SVB82961.1"/>
    <property type="molecule type" value="Genomic_DNA"/>
</dbReference>
<dbReference type="PANTHER" id="PTHR14084">
    <property type="entry name" value="KYNURENINASE"/>
    <property type="match status" value="1"/>
</dbReference>
<evidence type="ECO:0000256" key="3">
    <source>
        <dbReference type="ARBA" id="ARBA00022898"/>
    </source>
</evidence>
<protein>
    <submittedName>
        <fullName evidence="4">Uncharacterized protein</fullName>
    </submittedName>
</protein>
<keyword evidence="3" id="KW-0663">Pyridoxal phosphate</keyword>
<evidence type="ECO:0000256" key="1">
    <source>
        <dbReference type="ARBA" id="ARBA00022642"/>
    </source>
</evidence>
<dbReference type="Gene3D" id="3.40.640.10">
    <property type="entry name" value="Type I PLP-dependent aspartate aminotransferase-like (Major domain)"/>
    <property type="match status" value="1"/>
</dbReference>
<dbReference type="Gene3D" id="3.90.1150.10">
    <property type="entry name" value="Aspartate Aminotransferase, domain 1"/>
    <property type="match status" value="1"/>
</dbReference>
<sequence length="414" mass="45178">SSVDSSTASELDAADPLAHLRDEFEVPDGIYLNGNSLGALPRSARKEVGDEIDRWADLGGRGHFSGASAWTTYHGLLAGGLAALTGAHIDEVVAMNSLTVNLHLLLVSFYRPTSDRHKVLIEEHAFPSDHFAVESQIHQRGFDLETSLVTVGPRPGEETLRTEDLLAAIAEHGEELAVVLLPGVQYFTGQVVPMAEVVVAGHEVGALVGFDLAHAVGNIELDIHDWGVDFAVWCSYKYLNGGPGGVGGAYVHRRHVDDGDFPRFLGWWGTDPATRFQMANRFEPIPTVESWQLSNASILAMAPLRASLDVIDRAGGIAALRRKSELQIRYLDRRLAESLAGRVVSLTPVAMDQRGCQHALRIVEGDGPRVFRALAEERVVCDWREPDVIRAAPVPLYNSFTDIDRFVDLLDGIV</sequence>
<dbReference type="NCBIfam" id="TIGR01814">
    <property type="entry name" value="kynureninase"/>
    <property type="match status" value="1"/>
</dbReference>